<proteinExistence type="predicted"/>
<feature type="domain" description="Carboxymuconolactone decarboxylase-like" evidence="1">
    <location>
        <begin position="41"/>
        <end position="102"/>
    </location>
</feature>
<dbReference type="PANTHER" id="PTHR33930:SF2">
    <property type="entry name" value="BLR3452 PROTEIN"/>
    <property type="match status" value="1"/>
</dbReference>
<dbReference type="RefSeq" id="WP_275685473.1">
    <property type="nucleotide sequence ID" value="NZ_JAJLJH010000014.1"/>
</dbReference>
<evidence type="ECO:0000313" key="3">
    <source>
        <dbReference type="Proteomes" id="UP001139353"/>
    </source>
</evidence>
<dbReference type="Pfam" id="PF02627">
    <property type="entry name" value="CMD"/>
    <property type="match status" value="2"/>
</dbReference>
<dbReference type="InterPro" id="IPR003779">
    <property type="entry name" value="CMD-like"/>
</dbReference>
<dbReference type="Gene3D" id="1.20.1290.10">
    <property type="entry name" value="AhpD-like"/>
    <property type="match status" value="1"/>
</dbReference>
<dbReference type="SUPFAM" id="SSF69118">
    <property type="entry name" value="AhpD-like"/>
    <property type="match status" value="1"/>
</dbReference>
<evidence type="ECO:0000259" key="1">
    <source>
        <dbReference type="Pfam" id="PF02627"/>
    </source>
</evidence>
<sequence>MTLTARQQEIKDEFIRIRKTWAPQWESILRMDCEYLNSYLQLSAVPFKHNYLEDKVKEFIYLAMNVSSTHMFAPGVSLHLKLALDFGATGDELMEVLQLASSVGIHGANVGGRVLTEVLTEQGVTVNRDQDDQRCARLKAAFMAFQGHWDLSWDTLVALDPDFFERYVRFAEVPWKKGPLEPKVKELVLCAIDAAATHLYEPGIKAHMRSAIRYGATQVEIMEMLEIVSVVGIHGALIGGSMLEEALGARARH</sequence>
<feature type="domain" description="Carboxymuconolactone decarboxylase-like" evidence="1">
    <location>
        <begin position="161"/>
        <end position="230"/>
    </location>
</feature>
<dbReference type="Proteomes" id="UP001139353">
    <property type="component" value="Unassembled WGS sequence"/>
</dbReference>
<organism evidence="2 3">
    <name type="scientific">Scleromatobacter humisilvae</name>
    <dbReference type="NCBI Taxonomy" id="2897159"/>
    <lineage>
        <taxon>Bacteria</taxon>
        <taxon>Pseudomonadati</taxon>
        <taxon>Pseudomonadota</taxon>
        <taxon>Betaproteobacteria</taxon>
        <taxon>Burkholderiales</taxon>
        <taxon>Sphaerotilaceae</taxon>
        <taxon>Scleromatobacter</taxon>
    </lineage>
</organism>
<dbReference type="GO" id="GO:0051920">
    <property type="term" value="F:peroxiredoxin activity"/>
    <property type="evidence" value="ECO:0007669"/>
    <property type="project" value="InterPro"/>
</dbReference>
<name>A0A9X1YMR0_9BURK</name>
<dbReference type="PANTHER" id="PTHR33930">
    <property type="entry name" value="ALKYL HYDROPEROXIDE REDUCTASE AHPD"/>
    <property type="match status" value="1"/>
</dbReference>
<dbReference type="AlphaFoldDB" id="A0A9X1YMR0"/>
<protein>
    <submittedName>
        <fullName evidence="2">Carboxymuconolactone decarboxylase family protein</fullName>
    </submittedName>
</protein>
<dbReference type="InterPro" id="IPR029032">
    <property type="entry name" value="AhpD-like"/>
</dbReference>
<dbReference type="EMBL" id="JAJLJH010000014">
    <property type="protein sequence ID" value="MCK9689424.1"/>
    <property type="molecule type" value="Genomic_DNA"/>
</dbReference>
<reference evidence="2" key="1">
    <citation type="submission" date="2021-11" db="EMBL/GenBank/DDBJ databases">
        <title>BS-T2-15 a new species belonging to the Comamonadaceae family isolated from the soil of a French oak forest.</title>
        <authorList>
            <person name="Mieszkin S."/>
            <person name="Alain K."/>
        </authorList>
    </citation>
    <scope>NUCLEOTIDE SEQUENCE</scope>
    <source>
        <strain evidence="2">BS-T2-15</strain>
    </source>
</reference>
<comment type="caution">
    <text evidence="2">The sequence shown here is derived from an EMBL/GenBank/DDBJ whole genome shotgun (WGS) entry which is preliminary data.</text>
</comment>
<evidence type="ECO:0000313" key="2">
    <source>
        <dbReference type="EMBL" id="MCK9689424.1"/>
    </source>
</evidence>
<gene>
    <name evidence="2" type="ORF">LPC04_27210</name>
</gene>
<accession>A0A9X1YMR0</accession>
<keyword evidence="3" id="KW-1185">Reference proteome</keyword>